<dbReference type="GO" id="GO:0098542">
    <property type="term" value="P:defense response to other organism"/>
    <property type="evidence" value="ECO:0007669"/>
    <property type="project" value="TreeGrafter"/>
</dbReference>
<organism evidence="8 9">
    <name type="scientific">Turnera subulata</name>
    <dbReference type="NCBI Taxonomy" id="218843"/>
    <lineage>
        <taxon>Eukaryota</taxon>
        <taxon>Viridiplantae</taxon>
        <taxon>Streptophyta</taxon>
        <taxon>Embryophyta</taxon>
        <taxon>Tracheophyta</taxon>
        <taxon>Spermatophyta</taxon>
        <taxon>Magnoliopsida</taxon>
        <taxon>eudicotyledons</taxon>
        <taxon>Gunneridae</taxon>
        <taxon>Pentapetalae</taxon>
        <taxon>rosids</taxon>
        <taxon>fabids</taxon>
        <taxon>Malpighiales</taxon>
        <taxon>Passifloraceae</taxon>
        <taxon>Turnera</taxon>
    </lineage>
</organism>
<dbReference type="Proteomes" id="UP001141552">
    <property type="component" value="Unassembled WGS sequence"/>
</dbReference>
<dbReference type="InterPro" id="IPR058922">
    <property type="entry name" value="WHD_DRP"/>
</dbReference>
<dbReference type="Gene3D" id="3.80.10.10">
    <property type="entry name" value="Ribonuclease Inhibitor"/>
    <property type="match status" value="1"/>
</dbReference>
<proteinExistence type="predicted"/>
<dbReference type="PRINTS" id="PR00364">
    <property type="entry name" value="DISEASERSIST"/>
</dbReference>
<comment type="caution">
    <text evidence="8">The sequence shown here is derived from an EMBL/GenBank/DDBJ whole genome shotgun (WGS) entry which is preliminary data.</text>
</comment>
<dbReference type="Gene3D" id="1.20.5.4130">
    <property type="match status" value="1"/>
</dbReference>
<sequence length="849" mass="97796">MAVVPDAVIAKIVSVLESEAALLGGVGDELQDIKRELETMKSFLEDCDRRGPQTEVEKSWVAEIRDLAYDVEDIIDEFMYSVNRQRGKKKIVQYIRNASAFPKKLWARHDIATRLQDIKTRIRNAAERTRRYGTERIEGSRSSPTDHRVLLGEAALFLKEDDLVGFKDEHQMLIRWLTTGEQQRTTISVVGMGGSGKTTLVAKSYNCEIVKQHFETSAWITVSQTYSIEDLFQSLIRQFYEAAKQPVPLDLITMSYRKLVEMLVNYLERRRYVVILDDVWDTELWNNIKVALPNRPNGCRVIITTRMEDVAAKSFEVGSNIHRIKPMEKCDAWTLFCMKAFPWNAKRCPDELEDLAKDVVEKCQGLPLAVVSLGGLFSTKHSELEWKATYNSLNWELSNNSMLQPIKSILLLSYNDLPYRLKHCFLYCCLFPEDYKIERERLARMWMAEGFIEKVRGLAPEEIADRYLLELIRRSLLQVVAIDMNGLPATCKMHDMLRELALSKSEEEKFCVLYDERIGARQEEGVIRRLSIHGSRTEIKPWEGMTQLRSFLLFVSEAPTMINELLSDFKLLRVLDLQGAPIETFPDQIITMFNLRYLNLHRTRIKKLPESIGRMCDLETLDIGETKVEALPNGIVKLKNLKFLLSYHLSDGFNFGTGTRFPPKLNTLSNLQVLGYVEANSTVVKEIRSMTQLISRILKAHMNTLYWSRLTSNPLSHLEALSNLRRLYLGTAYEGPHLEFTTGFRNLERLHIIDCPNLQSITIVKGVMPGLKKIEISSCKMLKEVPVGLKCLTKLQLLWLENLSEDLIKRIEEPSGVDRPNVHHIPEIICIYRTSSWWSHKYLSSFDTK</sequence>
<evidence type="ECO:0000256" key="1">
    <source>
        <dbReference type="ARBA" id="ARBA00022737"/>
    </source>
</evidence>
<feature type="domain" description="Disease resistance N-terminal" evidence="5">
    <location>
        <begin position="7"/>
        <end position="90"/>
    </location>
</feature>
<dbReference type="Pfam" id="PF23598">
    <property type="entry name" value="LRR_14"/>
    <property type="match status" value="1"/>
</dbReference>
<keyword evidence="2" id="KW-0547">Nucleotide-binding</keyword>
<dbReference type="PANTHER" id="PTHR23155">
    <property type="entry name" value="DISEASE RESISTANCE PROTEIN RP"/>
    <property type="match status" value="1"/>
</dbReference>
<reference evidence="8" key="2">
    <citation type="journal article" date="2023" name="Plants (Basel)">
        <title>Annotation of the Turnera subulata (Passifloraceae) Draft Genome Reveals the S-Locus Evolved after the Divergence of Turneroideae from Passifloroideae in a Stepwise Manner.</title>
        <authorList>
            <person name="Henning P.M."/>
            <person name="Roalson E.H."/>
            <person name="Mir W."/>
            <person name="McCubbin A.G."/>
            <person name="Shore J.S."/>
        </authorList>
    </citation>
    <scope>NUCLEOTIDE SEQUENCE</scope>
    <source>
        <strain evidence="8">F60SS</strain>
    </source>
</reference>
<reference evidence="8" key="1">
    <citation type="submission" date="2022-02" db="EMBL/GenBank/DDBJ databases">
        <authorList>
            <person name="Henning P.M."/>
            <person name="McCubbin A.G."/>
            <person name="Shore J.S."/>
        </authorList>
    </citation>
    <scope>NUCLEOTIDE SEQUENCE</scope>
    <source>
        <strain evidence="8">F60SS</strain>
        <tissue evidence="8">Leaves</tissue>
    </source>
</reference>
<dbReference type="EMBL" id="JAKUCV010006956">
    <property type="protein sequence ID" value="KAJ4825271.1"/>
    <property type="molecule type" value="Genomic_DNA"/>
</dbReference>
<dbReference type="GO" id="GO:0043531">
    <property type="term" value="F:ADP binding"/>
    <property type="evidence" value="ECO:0007669"/>
    <property type="project" value="InterPro"/>
</dbReference>
<feature type="non-terminal residue" evidence="8">
    <location>
        <position position="849"/>
    </location>
</feature>
<dbReference type="SUPFAM" id="SSF52540">
    <property type="entry name" value="P-loop containing nucleoside triphosphate hydrolases"/>
    <property type="match status" value="1"/>
</dbReference>
<dbReference type="InterPro" id="IPR027417">
    <property type="entry name" value="P-loop_NTPase"/>
</dbReference>
<gene>
    <name evidence="8" type="ORF">Tsubulata_030673</name>
</gene>
<dbReference type="FunFam" id="1.10.10.10:FF:000322">
    <property type="entry name" value="Probable disease resistance protein At1g63360"/>
    <property type="match status" value="1"/>
</dbReference>
<dbReference type="CDD" id="cd14798">
    <property type="entry name" value="RX-CC_like"/>
    <property type="match status" value="1"/>
</dbReference>
<dbReference type="Gene3D" id="1.10.10.10">
    <property type="entry name" value="Winged helix-like DNA-binding domain superfamily/Winged helix DNA-binding domain"/>
    <property type="match status" value="1"/>
</dbReference>
<keyword evidence="3" id="KW-0611">Plant defense</keyword>
<evidence type="ECO:0000313" key="9">
    <source>
        <dbReference type="Proteomes" id="UP001141552"/>
    </source>
</evidence>
<dbReference type="Gene3D" id="3.40.50.300">
    <property type="entry name" value="P-loop containing nucleotide triphosphate hydrolases"/>
    <property type="match status" value="1"/>
</dbReference>
<dbReference type="InterPro" id="IPR055414">
    <property type="entry name" value="LRR_R13L4/SHOC2-like"/>
</dbReference>
<evidence type="ECO:0000256" key="3">
    <source>
        <dbReference type="ARBA" id="ARBA00022821"/>
    </source>
</evidence>
<feature type="domain" description="Disease resistance R13L4/SHOC-2-like LRR" evidence="7">
    <location>
        <begin position="547"/>
        <end position="802"/>
    </location>
</feature>
<dbReference type="SUPFAM" id="SSF52058">
    <property type="entry name" value="L domain-like"/>
    <property type="match status" value="1"/>
</dbReference>
<feature type="domain" description="NB-ARC" evidence="4">
    <location>
        <begin position="169"/>
        <end position="344"/>
    </location>
</feature>
<dbReference type="Pfam" id="PF00931">
    <property type="entry name" value="NB-ARC"/>
    <property type="match status" value="1"/>
</dbReference>
<dbReference type="Pfam" id="PF18052">
    <property type="entry name" value="Rx_N"/>
    <property type="match status" value="1"/>
</dbReference>
<dbReference type="Gene3D" id="1.10.8.430">
    <property type="entry name" value="Helical domain of apoptotic protease-activating factors"/>
    <property type="match status" value="1"/>
</dbReference>
<protein>
    <recommendedName>
        <fullName evidence="10">Disease resistance protein RPM1-like</fullName>
    </recommendedName>
</protein>
<dbReference type="InterPro" id="IPR032675">
    <property type="entry name" value="LRR_dom_sf"/>
</dbReference>
<evidence type="ECO:0000259" key="5">
    <source>
        <dbReference type="Pfam" id="PF18052"/>
    </source>
</evidence>
<feature type="domain" description="Disease resistance protein winged helix" evidence="6">
    <location>
        <begin position="430"/>
        <end position="501"/>
    </location>
</feature>
<keyword evidence="1" id="KW-0677">Repeat</keyword>
<evidence type="ECO:0008006" key="10">
    <source>
        <dbReference type="Google" id="ProtNLM"/>
    </source>
</evidence>
<dbReference type="AlphaFoldDB" id="A0A9Q0J0R6"/>
<dbReference type="InterPro" id="IPR044974">
    <property type="entry name" value="Disease_R_plants"/>
</dbReference>
<dbReference type="InterPro" id="IPR042197">
    <property type="entry name" value="Apaf_helical"/>
</dbReference>
<evidence type="ECO:0000259" key="4">
    <source>
        <dbReference type="Pfam" id="PF00931"/>
    </source>
</evidence>
<evidence type="ECO:0000256" key="2">
    <source>
        <dbReference type="ARBA" id="ARBA00022741"/>
    </source>
</evidence>
<dbReference type="InterPro" id="IPR002182">
    <property type="entry name" value="NB-ARC"/>
</dbReference>
<dbReference type="Pfam" id="PF23559">
    <property type="entry name" value="WHD_DRP"/>
    <property type="match status" value="1"/>
</dbReference>
<dbReference type="FunFam" id="3.40.50.300:FF:001091">
    <property type="entry name" value="Probable disease resistance protein At1g61300"/>
    <property type="match status" value="1"/>
</dbReference>
<keyword evidence="9" id="KW-1185">Reference proteome</keyword>
<dbReference type="InterPro" id="IPR041118">
    <property type="entry name" value="Rx_N"/>
</dbReference>
<dbReference type="InterPro" id="IPR036388">
    <property type="entry name" value="WH-like_DNA-bd_sf"/>
</dbReference>
<evidence type="ECO:0000313" key="8">
    <source>
        <dbReference type="EMBL" id="KAJ4825271.1"/>
    </source>
</evidence>
<evidence type="ECO:0000259" key="6">
    <source>
        <dbReference type="Pfam" id="PF23559"/>
    </source>
</evidence>
<dbReference type="InterPro" id="IPR038005">
    <property type="entry name" value="RX-like_CC"/>
</dbReference>
<dbReference type="OrthoDB" id="598235at2759"/>
<accession>A0A9Q0J0R6</accession>
<name>A0A9Q0J0R6_9ROSI</name>
<evidence type="ECO:0000259" key="7">
    <source>
        <dbReference type="Pfam" id="PF23598"/>
    </source>
</evidence>
<dbReference type="PANTHER" id="PTHR23155:SF1205">
    <property type="entry name" value="DISEASE RESISTANCE PROTEIN RPM1"/>
    <property type="match status" value="1"/>
</dbReference>